<evidence type="ECO:0000256" key="4">
    <source>
        <dbReference type="ARBA" id="ARBA00022786"/>
    </source>
</evidence>
<dbReference type="STRING" id="7868.ENSCMIP00000016217"/>
<dbReference type="PANTHER" id="PTHR15493:SF9">
    <property type="entry name" value="GH14043P"/>
    <property type="match status" value="1"/>
</dbReference>
<evidence type="ECO:0000259" key="7">
    <source>
        <dbReference type="PROSITE" id="PS51872"/>
    </source>
</evidence>
<evidence type="ECO:0000313" key="8">
    <source>
        <dbReference type="Ensembl" id="ENSCMIP00000016217.1"/>
    </source>
</evidence>
<dbReference type="AlphaFoldDB" id="A0A4W3HM93"/>
<reference evidence="9" key="1">
    <citation type="journal article" date="2006" name="Science">
        <title>Ancient noncoding elements conserved in the human genome.</title>
        <authorList>
            <person name="Venkatesh B."/>
            <person name="Kirkness E.F."/>
            <person name="Loh Y.H."/>
            <person name="Halpern A.L."/>
            <person name="Lee A.P."/>
            <person name="Johnson J."/>
            <person name="Dandona N."/>
            <person name="Viswanathan L.D."/>
            <person name="Tay A."/>
            <person name="Venter J.C."/>
            <person name="Strausberg R.L."/>
            <person name="Brenner S."/>
        </authorList>
    </citation>
    <scope>NUCLEOTIDE SEQUENCE [LARGE SCALE GENOMIC DNA]</scope>
</reference>
<organism evidence="8 9">
    <name type="scientific">Callorhinchus milii</name>
    <name type="common">Ghost shark</name>
    <dbReference type="NCBI Taxonomy" id="7868"/>
    <lineage>
        <taxon>Eukaryota</taxon>
        <taxon>Metazoa</taxon>
        <taxon>Chordata</taxon>
        <taxon>Craniata</taxon>
        <taxon>Vertebrata</taxon>
        <taxon>Chondrichthyes</taxon>
        <taxon>Holocephali</taxon>
        <taxon>Chimaeriformes</taxon>
        <taxon>Callorhinchidae</taxon>
        <taxon>Callorhinchus</taxon>
    </lineage>
</organism>
<sequence>MRYGYRGRQQETCRRGGACPVEKLPVACRVKSEAGPCPLPAQRSPTSPPGSEDLLLTAPVRSVGVSRKLSPSPLPSSEDTYTEDSGYSSQLLLHSFCSADEDSTGEDPGVKSSPDRQSHNREPSGEWFPADRELQRVRGWDSGVVPPPEKDSESVGRHLLPALEVGRAVCRSVTSSRGKLGVDQTLLGHRLLAQNLSVENLIGRKMGLDQVDILRELSLRDLKHVLWKVLRFLTEDDVLNCSKVSKLWKRVVVEAKKAGQITIKSSRRRKGSGADHPCDVGSRRSWTRRGTLLTVQPAVGVAGEKAMSFHRCPARLSETPVPSRRSERCQEVVRTLRWDEAVRMCPQCGLAARYLPHQQRATCSSKTCGFDFCQRCFGQFHGSGDCSFRPLGSGARLQPLPGSRGSKHNLRRL</sequence>
<dbReference type="OMA" id="CLHRAIC"/>
<reference evidence="9" key="3">
    <citation type="journal article" date="2014" name="Nature">
        <title>Elephant shark genome provides unique insights into gnathostome evolution.</title>
        <authorList>
            <consortium name="International Elephant Shark Genome Sequencing Consortium"/>
            <person name="Venkatesh B."/>
            <person name="Lee A.P."/>
            <person name="Ravi V."/>
            <person name="Maurya A.K."/>
            <person name="Lian M.M."/>
            <person name="Swann J.B."/>
            <person name="Ohta Y."/>
            <person name="Flajnik M.F."/>
            <person name="Sutoh Y."/>
            <person name="Kasahara M."/>
            <person name="Hoon S."/>
            <person name="Gangu V."/>
            <person name="Roy S.W."/>
            <person name="Irimia M."/>
            <person name="Korzh V."/>
            <person name="Kondrychyn I."/>
            <person name="Lim Z.W."/>
            <person name="Tay B.H."/>
            <person name="Tohari S."/>
            <person name="Kong K.W."/>
            <person name="Ho S."/>
            <person name="Lorente-Galdos B."/>
            <person name="Quilez J."/>
            <person name="Marques-Bonet T."/>
            <person name="Raney B.J."/>
            <person name="Ingham P.W."/>
            <person name="Tay A."/>
            <person name="Hillier L.W."/>
            <person name="Minx P."/>
            <person name="Boehm T."/>
            <person name="Wilson R.K."/>
            <person name="Brenner S."/>
            <person name="Warren W.C."/>
        </authorList>
    </citation>
    <scope>NUCLEOTIDE SEQUENCE [LARGE SCALE GENOMIC DNA]</scope>
</reference>
<gene>
    <name evidence="8" type="primary">LOC103187024</name>
</gene>
<accession>A0A4W3HM93</accession>
<dbReference type="CDD" id="cd22170">
    <property type="entry name" value="F-box_FBXO5"/>
    <property type="match status" value="1"/>
</dbReference>
<keyword evidence="5" id="KW-0862">Zinc</keyword>
<dbReference type="GeneID" id="103187024"/>
<keyword evidence="9" id="KW-1185">Reference proteome</keyword>
<keyword evidence="3" id="KW-0863">Zinc-finger</keyword>
<dbReference type="GO" id="GO:0045835">
    <property type="term" value="P:negative regulation of meiotic nuclear division"/>
    <property type="evidence" value="ECO:0007669"/>
    <property type="project" value="InterPro"/>
</dbReference>
<dbReference type="GO" id="GO:0016567">
    <property type="term" value="P:protein ubiquitination"/>
    <property type="evidence" value="ECO:0007669"/>
    <property type="project" value="UniProtKB-UniPathway"/>
</dbReference>
<dbReference type="PROSITE" id="PS51872">
    <property type="entry name" value="ZF_ZBR"/>
    <property type="match status" value="1"/>
</dbReference>
<dbReference type="GO" id="GO:0005634">
    <property type="term" value="C:nucleus"/>
    <property type="evidence" value="ECO:0007669"/>
    <property type="project" value="TreeGrafter"/>
</dbReference>
<evidence type="ECO:0000256" key="3">
    <source>
        <dbReference type="ARBA" id="ARBA00022771"/>
    </source>
</evidence>
<keyword evidence="4" id="KW-0833">Ubl conjugation pathway</keyword>
<dbReference type="InterPro" id="IPR001810">
    <property type="entry name" value="F-box_dom"/>
</dbReference>
<comment type="pathway">
    <text evidence="1">Protein modification; protein ubiquitination.</text>
</comment>
<feature type="compositionally biased region" description="Basic and acidic residues" evidence="6">
    <location>
        <begin position="113"/>
        <end position="129"/>
    </location>
</feature>
<proteinExistence type="predicted"/>
<dbReference type="SUPFAM" id="SSF57850">
    <property type="entry name" value="RING/U-box"/>
    <property type="match status" value="1"/>
</dbReference>
<dbReference type="Ensembl" id="ENSCMIT00000016546.1">
    <property type="protein sequence ID" value="ENSCMIP00000016217.1"/>
    <property type="gene ID" value="ENSCMIG00000007845.1"/>
</dbReference>
<dbReference type="KEGG" id="cmk:103187024"/>
<reference evidence="9" key="2">
    <citation type="journal article" date="2007" name="PLoS Biol.">
        <title>Survey sequencing and comparative analysis of the elephant shark (Callorhinchus milii) genome.</title>
        <authorList>
            <person name="Venkatesh B."/>
            <person name="Kirkness E.F."/>
            <person name="Loh Y.H."/>
            <person name="Halpern A.L."/>
            <person name="Lee A.P."/>
            <person name="Johnson J."/>
            <person name="Dandona N."/>
            <person name="Viswanathan L.D."/>
            <person name="Tay A."/>
            <person name="Venter J.C."/>
            <person name="Strausberg R.L."/>
            <person name="Brenner S."/>
        </authorList>
    </citation>
    <scope>NUCLEOTIDE SEQUENCE [LARGE SCALE GENOMIC DNA]</scope>
</reference>
<dbReference type="OrthoDB" id="9984940at2759"/>
<name>A0A4W3HM93_CALMI</name>
<protein>
    <recommendedName>
        <fullName evidence="7">ZBR-type domain-containing protein</fullName>
    </recommendedName>
</protein>
<dbReference type="GO" id="GO:0007088">
    <property type="term" value="P:regulation of mitotic nuclear division"/>
    <property type="evidence" value="ECO:0007669"/>
    <property type="project" value="InterPro"/>
</dbReference>
<dbReference type="GO" id="GO:0008270">
    <property type="term" value="F:zinc ion binding"/>
    <property type="evidence" value="ECO:0007669"/>
    <property type="project" value="UniProtKB-KW"/>
</dbReference>
<feature type="region of interest" description="Disordered" evidence="6">
    <location>
        <begin position="33"/>
        <end position="85"/>
    </location>
</feature>
<evidence type="ECO:0000256" key="5">
    <source>
        <dbReference type="ARBA" id="ARBA00022833"/>
    </source>
</evidence>
<feature type="domain" description="ZBR-type" evidence="7">
    <location>
        <begin position="341"/>
        <end position="389"/>
    </location>
</feature>
<dbReference type="InterPro" id="IPR044064">
    <property type="entry name" value="ZF_ZBR"/>
</dbReference>
<evidence type="ECO:0000256" key="6">
    <source>
        <dbReference type="SAM" id="MobiDB-lite"/>
    </source>
</evidence>
<dbReference type="Gene3D" id="2.20.25.20">
    <property type="match status" value="1"/>
</dbReference>
<dbReference type="PANTHER" id="PTHR15493">
    <property type="entry name" value="F-BOX ONLY PROTEIN 5 AND 43"/>
    <property type="match status" value="1"/>
</dbReference>
<evidence type="ECO:0000256" key="1">
    <source>
        <dbReference type="ARBA" id="ARBA00004906"/>
    </source>
</evidence>
<dbReference type="SUPFAM" id="SSF81383">
    <property type="entry name" value="F-box domain"/>
    <property type="match status" value="1"/>
</dbReference>
<dbReference type="Pfam" id="PF00646">
    <property type="entry name" value="F-box"/>
    <property type="match status" value="1"/>
</dbReference>
<reference evidence="8" key="4">
    <citation type="submission" date="2025-08" db="UniProtKB">
        <authorList>
            <consortium name="Ensembl"/>
        </authorList>
    </citation>
    <scope>IDENTIFICATION</scope>
</reference>
<reference evidence="8" key="5">
    <citation type="submission" date="2025-09" db="UniProtKB">
        <authorList>
            <consortium name="Ensembl"/>
        </authorList>
    </citation>
    <scope>IDENTIFICATION</scope>
</reference>
<dbReference type="InterPro" id="IPR047147">
    <property type="entry name" value="FBX5_43"/>
</dbReference>
<dbReference type="InParanoid" id="A0A4W3HM93"/>
<dbReference type="CDD" id="cd20348">
    <property type="entry name" value="BRcat_RBR_EMI"/>
    <property type="match status" value="1"/>
</dbReference>
<keyword evidence="2" id="KW-0479">Metal-binding</keyword>
<evidence type="ECO:0000313" key="9">
    <source>
        <dbReference type="Proteomes" id="UP000314986"/>
    </source>
</evidence>
<feature type="region of interest" description="Disordered" evidence="6">
    <location>
        <begin position="99"/>
        <end position="129"/>
    </location>
</feature>
<dbReference type="InterPro" id="IPR036047">
    <property type="entry name" value="F-box-like_dom_sf"/>
</dbReference>
<dbReference type="GeneTree" id="ENSGT00530000063692"/>
<dbReference type="Proteomes" id="UP000314986">
    <property type="component" value="Unassembled WGS sequence"/>
</dbReference>
<dbReference type="UniPathway" id="UPA00143"/>
<evidence type="ECO:0000256" key="2">
    <source>
        <dbReference type="ARBA" id="ARBA00022723"/>
    </source>
</evidence>